<keyword evidence="2" id="KW-1185">Reference proteome</keyword>
<protein>
    <submittedName>
        <fullName evidence="1">Stringent starvation protein B</fullName>
    </submittedName>
</protein>
<evidence type="ECO:0000313" key="2">
    <source>
        <dbReference type="Proteomes" id="UP000064007"/>
    </source>
</evidence>
<proteinExistence type="predicted"/>
<dbReference type="Proteomes" id="UP000064007">
    <property type="component" value="Chromosome 1"/>
</dbReference>
<organism evidence="1 2">
    <name type="scientific">Candidatus Methylopumilus planktonicus</name>
    <dbReference type="NCBI Taxonomy" id="1581557"/>
    <lineage>
        <taxon>Bacteria</taxon>
        <taxon>Pseudomonadati</taxon>
        <taxon>Pseudomonadota</taxon>
        <taxon>Betaproteobacteria</taxon>
        <taxon>Nitrosomonadales</taxon>
        <taxon>Methylophilaceae</taxon>
        <taxon>Candidatus Methylopumilus</taxon>
    </lineage>
</organism>
<reference evidence="2" key="1">
    <citation type="submission" date="2014-12" db="EMBL/GenBank/DDBJ databases">
        <authorList>
            <person name="Salcher M.M."/>
        </authorList>
    </citation>
    <scope>NUCLEOTIDE SEQUENCE [LARGE SCALE GENOMIC DNA]</scope>
    <source>
        <strain evidence="2">MMS-10A-171</strain>
    </source>
</reference>
<gene>
    <name evidence="1" type="ORF">BN1208_0196</name>
</gene>
<dbReference type="GO" id="GO:0005840">
    <property type="term" value="C:ribosome"/>
    <property type="evidence" value="ECO:0007669"/>
    <property type="project" value="TreeGrafter"/>
</dbReference>
<dbReference type="KEGG" id="mbat:BN1208_0196"/>
<dbReference type="AlphaFoldDB" id="A0A0D6EU03"/>
<dbReference type="SUPFAM" id="SSF101738">
    <property type="entry name" value="SspB-like"/>
    <property type="match status" value="1"/>
</dbReference>
<dbReference type="GO" id="GO:0045732">
    <property type="term" value="P:positive regulation of protein catabolic process"/>
    <property type="evidence" value="ECO:0007669"/>
    <property type="project" value="TreeGrafter"/>
</dbReference>
<dbReference type="NCBIfam" id="NF008769">
    <property type="entry name" value="PRK11798.2-5"/>
    <property type="match status" value="1"/>
</dbReference>
<dbReference type="EMBL" id="LN827929">
    <property type="protein sequence ID" value="CEZ19091.1"/>
    <property type="molecule type" value="Genomic_DNA"/>
</dbReference>
<dbReference type="InterPro" id="IPR036760">
    <property type="entry name" value="SspB-like_sf"/>
</dbReference>
<dbReference type="RefSeq" id="WP_046486927.1">
    <property type="nucleotide sequence ID" value="NZ_LN827929.1"/>
</dbReference>
<dbReference type="InterPro" id="IPR007481">
    <property type="entry name" value="SspB"/>
</dbReference>
<evidence type="ECO:0000313" key="1">
    <source>
        <dbReference type="EMBL" id="CEZ19091.1"/>
    </source>
</evidence>
<dbReference type="OrthoDB" id="9797358at2"/>
<dbReference type="GO" id="GO:0005829">
    <property type="term" value="C:cytosol"/>
    <property type="evidence" value="ECO:0007669"/>
    <property type="project" value="TreeGrafter"/>
</dbReference>
<dbReference type="Gene3D" id="2.30.30.220">
    <property type="entry name" value="SspB-like"/>
    <property type="match status" value="1"/>
</dbReference>
<name>A0A0D6EU03_9PROT</name>
<dbReference type="Pfam" id="PF04386">
    <property type="entry name" value="SspB"/>
    <property type="match status" value="1"/>
</dbReference>
<accession>A0A0D6EU03</accession>
<sequence>MAKSASTKPYLVRAIYEWCVAEQYTPFLLVKIDQNTLAPRAFIKDGKILLNLSPGSIKDLLMGDEAITFTARFNGAPENLYLPISTVEGIYAKENGEGLFFEAKEDQELGSTETKKIPNKPKLTLVKN</sequence>
<dbReference type="HOGENOM" id="CLU_118425_1_1_4"/>
<dbReference type="STRING" id="1581557.BN1208_0196"/>
<dbReference type="PANTHER" id="PTHR37486">
    <property type="entry name" value="STRINGENT STARVATION PROTEIN B"/>
    <property type="match status" value="1"/>
</dbReference>
<dbReference type="PANTHER" id="PTHR37486:SF1">
    <property type="entry name" value="STRINGENT STARVATION PROTEIN B"/>
    <property type="match status" value="1"/>
</dbReference>